<keyword evidence="5" id="KW-1185">Reference proteome</keyword>
<proteinExistence type="predicted"/>
<feature type="signal peptide" evidence="1">
    <location>
        <begin position="1"/>
        <end position="16"/>
    </location>
</feature>
<reference evidence="3" key="2">
    <citation type="submission" date="2020-08" db="EMBL/GenBank/DDBJ databases">
        <authorList>
            <person name="Kikuchi T."/>
        </authorList>
    </citation>
    <scope>NUCLEOTIDE SEQUENCE</scope>
    <source>
        <strain evidence="2">Ka4C1</strain>
    </source>
</reference>
<protein>
    <submittedName>
        <fullName evidence="2">(pine wood nematode) hypothetical protein</fullName>
    </submittedName>
</protein>
<evidence type="ECO:0000313" key="5">
    <source>
        <dbReference type="Proteomes" id="UP000659654"/>
    </source>
</evidence>
<evidence type="ECO:0000313" key="2">
    <source>
        <dbReference type="EMBL" id="CAD5219627.1"/>
    </source>
</evidence>
<dbReference type="AlphaFoldDB" id="A0A1I7RV59"/>
<evidence type="ECO:0000313" key="6">
    <source>
        <dbReference type="WBParaSite" id="BXY_0462000.1"/>
    </source>
</evidence>
<gene>
    <name evidence="2" type="ORF">BXYJ_LOCUS5773</name>
</gene>
<accession>A0A1I7RV59</accession>
<dbReference type="EMBL" id="CAJFCV020000003">
    <property type="protein sequence ID" value="CAG9105072.1"/>
    <property type="molecule type" value="Genomic_DNA"/>
</dbReference>
<sequence>MKFLALVAFLPVLATADRPFNETGRFEKEMLALAEKRINDACNCAFYRKITKVIDGEVEKFRMLLLTTFRIAMGDTDCMKRSGIDCAKKGRVISSRREYYKVVIKSYGFKPYDVKFQRIPKSDMPGKSTTVNIS</sequence>
<evidence type="ECO:0000256" key="1">
    <source>
        <dbReference type="SAM" id="SignalP"/>
    </source>
</evidence>
<evidence type="ECO:0000313" key="4">
    <source>
        <dbReference type="Proteomes" id="UP000095284"/>
    </source>
</evidence>
<keyword evidence="1" id="KW-0732">Signal</keyword>
<reference evidence="6" key="1">
    <citation type="submission" date="2016-11" db="UniProtKB">
        <authorList>
            <consortium name="WormBaseParasite"/>
        </authorList>
    </citation>
    <scope>IDENTIFICATION</scope>
</reference>
<dbReference type="Proteomes" id="UP000582659">
    <property type="component" value="Unassembled WGS sequence"/>
</dbReference>
<dbReference type="Proteomes" id="UP000095284">
    <property type="component" value="Unplaced"/>
</dbReference>
<dbReference type="Proteomes" id="UP000659654">
    <property type="component" value="Unassembled WGS sequence"/>
</dbReference>
<dbReference type="EMBL" id="CAJFDI010000003">
    <property type="protein sequence ID" value="CAD5219627.1"/>
    <property type="molecule type" value="Genomic_DNA"/>
</dbReference>
<dbReference type="WBParaSite" id="BXY_0462000.1">
    <property type="protein sequence ID" value="BXY_0462000.1"/>
    <property type="gene ID" value="BXY_0462000"/>
</dbReference>
<organism evidence="4 6">
    <name type="scientific">Bursaphelenchus xylophilus</name>
    <name type="common">Pinewood nematode worm</name>
    <name type="synonym">Aphelenchoides xylophilus</name>
    <dbReference type="NCBI Taxonomy" id="6326"/>
    <lineage>
        <taxon>Eukaryota</taxon>
        <taxon>Metazoa</taxon>
        <taxon>Ecdysozoa</taxon>
        <taxon>Nematoda</taxon>
        <taxon>Chromadorea</taxon>
        <taxon>Rhabditida</taxon>
        <taxon>Tylenchina</taxon>
        <taxon>Tylenchomorpha</taxon>
        <taxon>Aphelenchoidea</taxon>
        <taxon>Aphelenchoididae</taxon>
        <taxon>Bursaphelenchus</taxon>
    </lineage>
</organism>
<feature type="chain" id="PRO_5035399586" evidence="1">
    <location>
        <begin position="17"/>
        <end position="134"/>
    </location>
</feature>
<name>A0A1I7RV59_BURXY</name>
<evidence type="ECO:0000313" key="3">
    <source>
        <dbReference type="EMBL" id="CAG9105072.1"/>
    </source>
</evidence>